<keyword evidence="3 7" id="KW-0833">Ubl conjugation pathway</keyword>
<dbReference type="EC" id="3.4.19.12" evidence="7"/>
<comment type="caution">
    <text evidence="10">The sequence shown here is derived from an EMBL/GenBank/DDBJ whole genome shotgun (WGS) entry which is preliminary data.</text>
</comment>
<evidence type="ECO:0000313" key="10">
    <source>
        <dbReference type="EMBL" id="KAJ4953017.1"/>
    </source>
</evidence>
<dbReference type="Pfam" id="PF00443">
    <property type="entry name" value="UCH"/>
    <property type="match status" value="1"/>
</dbReference>
<feature type="compositionally biased region" description="Polar residues" evidence="8">
    <location>
        <begin position="45"/>
        <end position="54"/>
    </location>
</feature>
<feature type="compositionally biased region" description="Basic and acidic residues" evidence="8">
    <location>
        <begin position="602"/>
        <end position="613"/>
    </location>
</feature>
<organism evidence="10 11">
    <name type="scientific">Protea cynaroides</name>
    <dbReference type="NCBI Taxonomy" id="273540"/>
    <lineage>
        <taxon>Eukaryota</taxon>
        <taxon>Viridiplantae</taxon>
        <taxon>Streptophyta</taxon>
        <taxon>Embryophyta</taxon>
        <taxon>Tracheophyta</taxon>
        <taxon>Spermatophyta</taxon>
        <taxon>Magnoliopsida</taxon>
        <taxon>Proteales</taxon>
        <taxon>Proteaceae</taxon>
        <taxon>Protea</taxon>
    </lineage>
</organism>
<evidence type="ECO:0000256" key="1">
    <source>
        <dbReference type="ARBA" id="ARBA00009085"/>
    </source>
</evidence>
<evidence type="ECO:0000259" key="9">
    <source>
        <dbReference type="PROSITE" id="PS50235"/>
    </source>
</evidence>
<comment type="catalytic activity">
    <reaction evidence="7">
        <text>Thiol-dependent hydrolysis of ester, thioester, amide, peptide and isopeptide bonds formed by the C-terminal Gly of ubiquitin (a 76-residue protein attached to proteins as an intracellular targeting signal).</text>
        <dbReference type="EC" id="3.4.19.12"/>
    </reaction>
</comment>
<evidence type="ECO:0000256" key="3">
    <source>
        <dbReference type="ARBA" id="ARBA00022786"/>
    </source>
</evidence>
<evidence type="ECO:0000256" key="7">
    <source>
        <dbReference type="RuleBase" id="RU366025"/>
    </source>
</evidence>
<dbReference type="InterPro" id="IPR001394">
    <property type="entry name" value="Peptidase_C19_UCH"/>
</dbReference>
<dbReference type="InterPro" id="IPR018200">
    <property type="entry name" value="USP_CS"/>
</dbReference>
<proteinExistence type="inferred from homology"/>
<dbReference type="PROSITE" id="PS50235">
    <property type="entry name" value="USP_3"/>
    <property type="match status" value="1"/>
</dbReference>
<evidence type="ECO:0000256" key="4">
    <source>
        <dbReference type="ARBA" id="ARBA00022801"/>
    </source>
</evidence>
<comment type="similarity">
    <text evidence="1 7">Belongs to the peptidase C19 family.</text>
</comment>
<dbReference type="Proteomes" id="UP001141806">
    <property type="component" value="Unassembled WGS sequence"/>
</dbReference>
<dbReference type="PROSITE" id="PS00972">
    <property type="entry name" value="USP_1"/>
    <property type="match status" value="1"/>
</dbReference>
<feature type="region of interest" description="Disordered" evidence="8">
    <location>
        <begin position="28"/>
        <end position="72"/>
    </location>
</feature>
<feature type="domain" description="USP" evidence="9">
    <location>
        <begin position="177"/>
        <end position="485"/>
    </location>
</feature>
<keyword evidence="2 7" id="KW-0645">Protease</keyword>
<keyword evidence="5 7" id="KW-0788">Thiol protease</keyword>
<dbReference type="OrthoDB" id="420187at2759"/>
<feature type="region of interest" description="Disordered" evidence="8">
    <location>
        <begin position="595"/>
        <end position="619"/>
    </location>
</feature>
<evidence type="ECO:0000256" key="8">
    <source>
        <dbReference type="SAM" id="MobiDB-lite"/>
    </source>
</evidence>
<protein>
    <recommendedName>
        <fullName evidence="7">Ubiquitin carboxyl-terminal hydrolase</fullName>
        <ecNumber evidence="7">3.4.19.12</ecNumber>
    </recommendedName>
</protein>
<dbReference type="GO" id="GO:0016579">
    <property type="term" value="P:protein deubiquitination"/>
    <property type="evidence" value="ECO:0007669"/>
    <property type="project" value="InterPro"/>
</dbReference>
<gene>
    <name evidence="10" type="ORF">NE237_029849</name>
</gene>
<accession>A0A9Q0GRY7</accession>
<dbReference type="Gene3D" id="3.90.70.10">
    <property type="entry name" value="Cysteine proteinases"/>
    <property type="match status" value="1"/>
</dbReference>
<dbReference type="AlphaFoldDB" id="A0A9Q0GRY7"/>
<evidence type="ECO:0000256" key="6">
    <source>
        <dbReference type="ARBA" id="ARBA00037450"/>
    </source>
</evidence>
<dbReference type="PROSITE" id="PS00973">
    <property type="entry name" value="USP_2"/>
    <property type="match status" value="1"/>
</dbReference>
<name>A0A9Q0GRY7_9MAGN</name>
<reference evidence="10" key="1">
    <citation type="journal article" date="2023" name="Plant J.">
        <title>The genome of the king protea, Protea cynaroides.</title>
        <authorList>
            <person name="Chang J."/>
            <person name="Duong T.A."/>
            <person name="Schoeman C."/>
            <person name="Ma X."/>
            <person name="Roodt D."/>
            <person name="Barker N."/>
            <person name="Li Z."/>
            <person name="Van de Peer Y."/>
            <person name="Mizrachi E."/>
        </authorList>
    </citation>
    <scope>NUCLEOTIDE SEQUENCE</scope>
    <source>
        <tissue evidence="10">Young leaves</tissue>
    </source>
</reference>
<sequence>MTQNPSSTWKPHRSSYLPLMASSDIPTSLHVSSPSAVLDSFEGEASSQPSTPNSEILDDDPSASAPLPPPPSETLESVLPFSSSPLRVETLDTASASSVRVLGDRSISAASSPSKPAVVDSSDDQSIDASSSYWLSLAESKTFYSSPNNSFLWRSSEFRPFFSPTSFGDVKPTMMGAGLENLGNTCFLNAILQCFTHTVPLIEGLRSWNHAAPCARGAEGFCVLCTLRDHIELSLAYSGGVISPLKLVENLSNLSSSFARFQQEDAHEFLQCLLDRLDTCSLDHNSQNQNLSPQEDGIVKQIFGGRFRSQLRCCNCGHCSNTFESLIDLSLEIEDVDSLPSALQSFTKVEKIDPEARFTCENCKQKVSVEKQLMLDQAPSVAAFHLKRFKSDGSNVEKIDNYVAYPLELDLSSYTSSNHSNNVDLKYELYAVVVHVGFSPWSGHYFCFIRSSPHTWHRLDDSEVIRVEEEGVLSQEAYILFYARQSLPWFSTLMETQKNICIGASSRPWFSTLMETQKNICFGASSGTTSPESAVDEVEGIYIFNVEDEARSNAERSDSSCTMEIDESRHDVQTGEARIDEATINDQILSTVSSTEASNCNDKVDGPSYDDQRVGSTSPMEANNCSHEVHEIINNVSVPQTLPRSPSPDIYSEEPSELVYSIPRDHLRIKDVVKKASGNKNLEDWKKKEACRLTRNMHSSRGSQLMNAMSGSHSDGSLNRKKRHRMSDLSDEGQYESPRSLMCAVTSADLR</sequence>
<keyword evidence="11" id="KW-1185">Reference proteome</keyword>
<dbReference type="GO" id="GO:0005829">
    <property type="term" value="C:cytosol"/>
    <property type="evidence" value="ECO:0007669"/>
    <property type="project" value="TreeGrafter"/>
</dbReference>
<feature type="compositionally biased region" description="Polar residues" evidence="8">
    <location>
        <begin position="699"/>
        <end position="717"/>
    </location>
</feature>
<feature type="region of interest" description="Disordered" evidence="8">
    <location>
        <begin position="699"/>
        <end position="740"/>
    </location>
</feature>
<dbReference type="PANTHER" id="PTHR24006">
    <property type="entry name" value="UBIQUITIN CARBOXYL-TERMINAL HYDROLASE"/>
    <property type="match status" value="1"/>
</dbReference>
<keyword evidence="4 7" id="KW-0378">Hydrolase</keyword>
<dbReference type="GO" id="GO:0006508">
    <property type="term" value="P:proteolysis"/>
    <property type="evidence" value="ECO:0007669"/>
    <property type="project" value="UniProtKB-KW"/>
</dbReference>
<evidence type="ECO:0000256" key="5">
    <source>
        <dbReference type="ARBA" id="ARBA00022807"/>
    </source>
</evidence>
<dbReference type="InterPro" id="IPR028889">
    <property type="entry name" value="USP"/>
</dbReference>
<dbReference type="InterPro" id="IPR050164">
    <property type="entry name" value="Peptidase_C19"/>
</dbReference>
<dbReference type="InterPro" id="IPR038765">
    <property type="entry name" value="Papain-like_cys_pep_sf"/>
</dbReference>
<dbReference type="FunFam" id="3.90.70.10:FF:000116">
    <property type="entry name" value="Ubiquitin carboxyl-terminal hydrolase 20"/>
    <property type="match status" value="1"/>
</dbReference>
<evidence type="ECO:0000256" key="2">
    <source>
        <dbReference type="ARBA" id="ARBA00022670"/>
    </source>
</evidence>
<dbReference type="EMBL" id="JAMYWD010000012">
    <property type="protein sequence ID" value="KAJ4953017.1"/>
    <property type="molecule type" value="Genomic_DNA"/>
</dbReference>
<dbReference type="SUPFAM" id="SSF54001">
    <property type="entry name" value="Cysteine proteinases"/>
    <property type="match status" value="1"/>
</dbReference>
<dbReference type="PANTHER" id="PTHR24006:SF747">
    <property type="entry name" value="UBIQUITIN CARBOXYL-TERMINAL HYDROLASE 20"/>
    <property type="match status" value="1"/>
</dbReference>
<dbReference type="GO" id="GO:0004843">
    <property type="term" value="F:cysteine-type deubiquitinase activity"/>
    <property type="evidence" value="ECO:0007669"/>
    <property type="project" value="UniProtKB-UniRule"/>
</dbReference>
<evidence type="ECO:0000313" key="11">
    <source>
        <dbReference type="Proteomes" id="UP001141806"/>
    </source>
</evidence>
<dbReference type="GO" id="GO:0005634">
    <property type="term" value="C:nucleus"/>
    <property type="evidence" value="ECO:0007669"/>
    <property type="project" value="TreeGrafter"/>
</dbReference>
<comment type="function">
    <text evidence="6 7">Recognizes and hydrolyzes the peptide bond at the C-terminal Gly of ubiquitin. Involved in the processing of poly-ubiquitin precursors as well as that of ubiquitinated proteins.</text>
</comment>